<gene>
    <name evidence="1" type="ORF">H6A13_00565</name>
</gene>
<name>A0A938X115_9CLOT</name>
<protein>
    <submittedName>
        <fullName evidence="1">Uncharacterized protein</fullName>
    </submittedName>
</protein>
<comment type="caution">
    <text evidence="1">The sequence shown here is derived from an EMBL/GenBank/DDBJ whole genome shotgun (WGS) entry which is preliminary data.</text>
</comment>
<evidence type="ECO:0000313" key="1">
    <source>
        <dbReference type="EMBL" id="MBM6825599.1"/>
    </source>
</evidence>
<sequence>MKKILLLSHCILNKASKVEQDEKELQEEYLIRSELMKLINEQDIQMIQLPCPEFLMYGADRWGHVADQFDHPFFRKTCEEIFQPYLLQIKGYLKHPDRFCILGIVSVEGSPSCGWNLTCTGEWRGELSDIDAVKKKVATLEMKQKPGVFMEEISSMLEKEGIKVPIYSMQEAIDIIKEHGGK</sequence>
<dbReference type="InterPro" id="IPR054648">
    <property type="entry name" value="TudS-rel"/>
</dbReference>
<dbReference type="EMBL" id="JACJLV010000001">
    <property type="protein sequence ID" value="MBM6825599.1"/>
    <property type="molecule type" value="Genomic_DNA"/>
</dbReference>
<dbReference type="RefSeq" id="WP_204907665.1">
    <property type="nucleotide sequence ID" value="NZ_JACJLV010000001.1"/>
</dbReference>
<dbReference type="Proteomes" id="UP000713880">
    <property type="component" value="Unassembled WGS sequence"/>
</dbReference>
<reference evidence="1" key="2">
    <citation type="journal article" date="2021" name="Sci. Rep.">
        <title>The distribution of antibiotic resistance genes in chicken gut microbiota commensals.</title>
        <authorList>
            <person name="Juricova H."/>
            <person name="Matiasovicova J."/>
            <person name="Kubasova T."/>
            <person name="Cejkova D."/>
            <person name="Rychlik I."/>
        </authorList>
    </citation>
    <scope>NUCLEOTIDE SEQUENCE</scope>
    <source>
        <strain evidence="1">An420c</strain>
    </source>
</reference>
<keyword evidence="2" id="KW-1185">Reference proteome</keyword>
<reference evidence="1" key="1">
    <citation type="submission" date="2020-08" db="EMBL/GenBank/DDBJ databases">
        <authorList>
            <person name="Cejkova D."/>
            <person name="Kubasova T."/>
            <person name="Jahodarova E."/>
            <person name="Rychlik I."/>
        </authorList>
    </citation>
    <scope>NUCLEOTIDE SEQUENCE</scope>
    <source>
        <strain evidence="1">An420c</strain>
    </source>
</reference>
<dbReference type="NCBIfam" id="NF045597">
    <property type="entry name" value="TudS_rel_CD3072"/>
    <property type="match status" value="1"/>
</dbReference>
<proteinExistence type="predicted"/>
<dbReference type="AlphaFoldDB" id="A0A938X115"/>
<organism evidence="1 2">
    <name type="scientific">Mordavella massiliensis</name>
    <dbReference type="NCBI Taxonomy" id="1871024"/>
    <lineage>
        <taxon>Bacteria</taxon>
        <taxon>Bacillati</taxon>
        <taxon>Bacillota</taxon>
        <taxon>Clostridia</taxon>
        <taxon>Eubacteriales</taxon>
        <taxon>Clostridiaceae</taxon>
        <taxon>Mordavella</taxon>
    </lineage>
</organism>
<accession>A0A938X115</accession>
<evidence type="ECO:0000313" key="2">
    <source>
        <dbReference type="Proteomes" id="UP000713880"/>
    </source>
</evidence>